<dbReference type="PANTHER" id="PTHR40590">
    <property type="entry name" value="CYTOPLASMIC PROTEIN-RELATED"/>
    <property type="match status" value="1"/>
</dbReference>
<dbReference type="InterPro" id="IPR002816">
    <property type="entry name" value="TraB/PrgY/GumN_fam"/>
</dbReference>
<dbReference type="InterPro" id="IPR047111">
    <property type="entry name" value="YbaP-like"/>
</dbReference>
<keyword evidence="3" id="KW-1185">Reference proteome</keyword>
<sequence length="284" mass="31731">MFKLFSLLLLWCSSTYSLAAPALWSATKGEQQLWLFGSVHLADARLGALPEPLLQRLAASERLYLEIDPDTLSPAMLAPYLTLADNETWQARLGKPLATELEQHIDTLGLTQLKQLPPWFAAMQLSQINAQRLGFSSHQGVDMQLLRLAKQQQVPVVGLESPTLVFELLASLPGRQLEQDFVRHTLAEQEHLAQQLDRLLTTWQSGDEQALLALLHDEQSPVLSAFIEQELLLARNQHWLATLKQQAPQKALLVVGALHLYGEHGLLQLLQQAGYQIKKVKGHG</sequence>
<dbReference type="Pfam" id="PF01963">
    <property type="entry name" value="TraB_PrgY_gumN"/>
    <property type="match status" value="1"/>
</dbReference>
<evidence type="ECO:0000256" key="1">
    <source>
        <dbReference type="SAM" id="SignalP"/>
    </source>
</evidence>
<comment type="caution">
    <text evidence="2">The sequence shown here is derived from an EMBL/GenBank/DDBJ whole genome shotgun (WGS) entry which is preliminary data.</text>
</comment>
<feature type="signal peptide" evidence="1">
    <location>
        <begin position="1"/>
        <end position="19"/>
    </location>
</feature>
<name>A0ABQ1IT64_9GAMM</name>
<dbReference type="CDD" id="cd14789">
    <property type="entry name" value="Tiki"/>
    <property type="match status" value="1"/>
</dbReference>
<organism evidence="2 3">
    <name type="scientific">Oceanisphaera marina</name>
    <dbReference type="NCBI Taxonomy" id="2017550"/>
    <lineage>
        <taxon>Bacteria</taxon>
        <taxon>Pseudomonadati</taxon>
        <taxon>Pseudomonadota</taxon>
        <taxon>Gammaproteobacteria</taxon>
        <taxon>Aeromonadales</taxon>
        <taxon>Aeromonadaceae</taxon>
        <taxon>Oceanisphaera</taxon>
    </lineage>
</organism>
<evidence type="ECO:0000313" key="3">
    <source>
        <dbReference type="Proteomes" id="UP000646152"/>
    </source>
</evidence>
<reference evidence="3" key="1">
    <citation type="journal article" date="2019" name="Int. J. Syst. Evol. Microbiol.">
        <title>The Global Catalogue of Microorganisms (GCM) 10K type strain sequencing project: providing services to taxonomists for standard genome sequencing and annotation.</title>
        <authorList>
            <consortium name="The Broad Institute Genomics Platform"/>
            <consortium name="The Broad Institute Genome Sequencing Center for Infectious Disease"/>
            <person name="Wu L."/>
            <person name="Ma J."/>
        </authorList>
    </citation>
    <scope>NUCLEOTIDE SEQUENCE [LARGE SCALE GENOMIC DNA]</scope>
    <source>
        <strain evidence="3">CGMCC 1.15923</strain>
    </source>
</reference>
<evidence type="ECO:0008006" key="4">
    <source>
        <dbReference type="Google" id="ProtNLM"/>
    </source>
</evidence>
<proteinExistence type="predicted"/>
<dbReference type="Proteomes" id="UP000646152">
    <property type="component" value="Unassembled WGS sequence"/>
</dbReference>
<accession>A0ABQ1IT64</accession>
<gene>
    <name evidence="2" type="ORF">GCM10011502_23910</name>
</gene>
<dbReference type="RefSeq" id="WP_188630363.1">
    <property type="nucleotide sequence ID" value="NZ_BMKE01000021.1"/>
</dbReference>
<dbReference type="PANTHER" id="PTHR40590:SF1">
    <property type="entry name" value="CYTOPLASMIC PROTEIN"/>
    <property type="match status" value="1"/>
</dbReference>
<dbReference type="EMBL" id="BMKE01000021">
    <property type="protein sequence ID" value="GGB49894.1"/>
    <property type="molecule type" value="Genomic_DNA"/>
</dbReference>
<evidence type="ECO:0000313" key="2">
    <source>
        <dbReference type="EMBL" id="GGB49894.1"/>
    </source>
</evidence>
<keyword evidence="1" id="KW-0732">Signal</keyword>
<feature type="chain" id="PRO_5047123777" description="TraB/GumN family protein" evidence="1">
    <location>
        <begin position="20"/>
        <end position="284"/>
    </location>
</feature>
<protein>
    <recommendedName>
        <fullName evidence="4">TraB/GumN family protein</fullName>
    </recommendedName>
</protein>